<feature type="transmembrane region" description="Helical" evidence="7">
    <location>
        <begin position="272"/>
        <end position="292"/>
    </location>
</feature>
<feature type="transmembrane region" description="Helical" evidence="7">
    <location>
        <begin position="92"/>
        <end position="112"/>
    </location>
</feature>
<dbReference type="Pfam" id="PF00892">
    <property type="entry name" value="EamA"/>
    <property type="match status" value="2"/>
</dbReference>
<feature type="transmembrane region" description="Helical" evidence="7">
    <location>
        <begin position="147"/>
        <end position="166"/>
    </location>
</feature>
<feature type="transmembrane region" description="Helical" evidence="7">
    <location>
        <begin position="172"/>
        <end position="190"/>
    </location>
</feature>
<evidence type="ECO:0000313" key="10">
    <source>
        <dbReference type="Proteomes" id="UP000327039"/>
    </source>
</evidence>
<feature type="transmembrane region" description="Helical" evidence="7">
    <location>
        <begin position="118"/>
        <end position="138"/>
    </location>
</feature>
<keyword evidence="4 7" id="KW-0812">Transmembrane</keyword>
<dbReference type="InterPro" id="IPR051258">
    <property type="entry name" value="Diverse_Substrate_Transporter"/>
</dbReference>
<dbReference type="EMBL" id="VYRZ01000002">
    <property type="protein sequence ID" value="KAA9086771.1"/>
    <property type="molecule type" value="Genomic_DNA"/>
</dbReference>
<dbReference type="RefSeq" id="WP_150418943.1">
    <property type="nucleotide sequence ID" value="NZ_VYRZ01000002.1"/>
</dbReference>
<accession>A0A5J5IRV2</accession>
<proteinExistence type="inferred from homology"/>
<evidence type="ECO:0000256" key="1">
    <source>
        <dbReference type="ARBA" id="ARBA00004651"/>
    </source>
</evidence>
<dbReference type="AlphaFoldDB" id="A0A5J5IRV2"/>
<dbReference type="GO" id="GO:0005886">
    <property type="term" value="C:plasma membrane"/>
    <property type="evidence" value="ECO:0007669"/>
    <property type="project" value="UniProtKB-SubCell"/>
</dbReference>
<gene>
    <name evidence="9" type="ORF">F6B42_07150</name>
</gene>
<dbReference type="SUPFAM" id="SSF103481">
    <property type="entry name" value="Multidrug resistance efflux transporter EmrE"/>
    <property type="match status" value="2"/>
</dbReference>
<feature type="domain" description="EamA" evidence="8">
    <location>
        <begin position="29"/>
        <end position="163"/>
    </location>
</feature>
<evidence type="ECO:0000313" key="9">
    <source>
        <dbReference type="EMBL" id="KAA9086771.1"/>
    </source>
</evidence>
<keyword evidence="5 7" id="KW-1133">Transmembrane helix</keyword>
<reference evidence="10" key="1">
    <citation type="submission" date="2019-09" db="EMBL/GenBank/DDBJ databases">
        <title>Mumia zhuanghuii sp. nov. isolated from the intestinal contents of plateau pika (Ochotona curzoniae) in the Qinghai-Tibet plateau of China.</title>
        <authorList>
            <person name="Tian Z."/>
        </authorList>
    </citation>
    <scope>NUCLEOTIDE SEQUENCE [LARGE SCALE GENOMIC DNA]</scope>
    <source>
        <strain evidence="10">DSM 25564</strain>
    </source>
</reference>
<sequence>MTNPTASLPIIPAPLDVPRQLSAGRRSAGMAMAVASALAFSSSGPLVKPLLENGWTLGTALLVRIGMAALILSPFLIRAVARERGLFRRHGLSFLAFGLMPVVGCQLFYFSAMQRMPVAVALLIQYLAPVLLVAWVWLRTRRRPSRVVMAGTVVAMLGLVLVVDIAGARFDSWGTVLALGAAVCTCVYFVMAERTGDALPPLVLAAGGMVVATAAIGLLLLTGILPFAVDGALAPVLGLDVPPLLVLVWVGTATGIAYALGVTAVPRTGSRLASFIGLSEVLFALGFAWLLLNEAPAPVQFLGGALILIGVVLVRLDPAESTVLSSVDDPVPAAGGRDARSPRP</sequence>
<dbReference type="PANTHER" id="PTHR42920">
    <property type="entry name" value="OS03G0707200 PROTEIN-RELATED"/>
    <property type="match status" value="1"/>
</dbReference>
<dbReference type="Proteomes" id="UP000327039">
    <property type="component" value="Unassembled WGS sequence"/>
</dbReference>
<comment type="subcellular location">
    <subcellularLocation>
        <location evidence="1">Cell membrane</location>
        <topology evidence="1">Multi-pass membrane protein</topology>
    </subcellularLocation>
</comment>
<dbReference type="PANTHER" id="PTHR42920:SF11">
    <property type="entry name" value="INNER MEMBRANE PROTEIN YTFF"/>
    <property type="match status" value="1"/>
</dbReference>
<evidence type="ECO:0000256" key="5">
    <source>
        <dbReference type="ARBA" id="ARBA00022989"/>
    </source>
</evidence>
<keyword evidence="10" id="KW-1185">Reference proteome</keyword>
<feature type="domain" description="EamA" evidence="8">
    <location>
        <begin position="173"/>
        <end position="314"/>
    </location>
</feature>
<keyword evidence="3" id="KW-1003">Cell membrane</keyword>
<comment type="caution">
    <text evidence="9">The sequence shown here is derived from an EMBL/GenBank/DDBJ whole genome shotgun (WGS) entry which is preliminary data.</text>
</comment>
<keyword evidence="6 7" id="KW-0472">Membrane</keyword>
<feature type="transmembrane region" description="Helical" evidence="7">
    <location>
        <begin position="241"/>
        <end position="260"/>
    </location>
</feature>
<feature type="transmembrane region" description="Helical" evidence="7">
    <location>
        <begin position="298"/>
        <end position="316"/>
    </location>
</feature>
<feature type="transmembrane region" description="Helical" evidence="7">
    <location>
        <begin position="202"/>
        <end position="229"/>
    </location>
</feature>
<dbReference type="InterPro" id="IPR037185">
    <property type="entry name" value="EmrE-like"/>
</dbReference>
<evidence type="ECO:0000256" key="2">
    <source>
        <dbReference type="ARBA" id="ARBA00007362"/>
    </source>
</evidence>
<protein>
    <submittedName>
        <fullName evidence="9">EamA family transporter</fullName>
    </submittedName>
</protein>
<comment type="similarity">
    <text evidence="2">Belongs to the EamA transporter family.</text>
</comment>
<dbReference type="InterPro" id="IPR000620">
    <property type="entry name" value="EamA_dom"/>
</dbReference>
<organism evidence="9 10">
    <name type="scientific">Microbacterium radiodurans</name>
    <dbReference type="NCBI Taxonomy" id="661398"/>
    <lineage>
        <taxon>Bacteria</taxon>
        <taxon>Bacillati</taxon>
        <taxon>Actinomycetota</taxon>
        <taxon>Actinomycetes</taxon>
        <taxon>Micrococcales</taxon>
        <taxon>Microbacteriaceae</taxon>
        <taxon>Microbacterium</taxon>
    </lineage>
</organism>
<name>A0A5J5IRV2_9MICO</name>
<evidence type="ECO:0000256" key="7">
    <source>
        <dbReference type="SAM" id="Phobius"/>
    </source>
</evidence>
<evidence type="ECO:0000259" key="8">
    <source>
        <dbReference type="Pfam" id="PF00892"/>
    </source>
</evidence>
<evidence type="ECO:0000256" key="4">
    <source>
        <dbReference type="ARBA" id="ARBA00022692"/>
    </source>
</evidence>
<feature type="transmembrane region" description="Helical" evidence="7">
    <location>
        <begin position="59"/>
        <end position="80"/>
    </location>
</feature>
<dbReference type="OrthoDB" id="154915at2"/>
<evidence type="ECO:0000256" key="6">
    <source>
        <dbReference type="ARBA" id="ARBA00023136"/>
    </source>
</evidence>
<evidence type="ECO:0000256" key="3">
    <source>
        <dbReference type="ARBA" id="ARBA00022475"/>
    </source>
</evidence>